<organism evidence="1 2">
    <name type="scientific">Vaccinium darrowii</name>
    <dbReference type="NCBI Taxonomy" id="229202"/>
    <lineage>
        <taxon>Eukaryota</taxon>
        <taxon>Viridiplantae</taxon>
        <taxon>Streptophyta</taxon>
        <taxon>Embryophyta</taxon>
        <taxon>Tracheophyta</taxon>
        <taxon>Spermatophyta</taxon>
        <taxon>Magnoliopsida</taxon>
        <taxon>eudicotyledons</taxon>
        <taxon>Gunneridae</taxon>
        <taxon>Pentapetalae</taxon>
        <taxon>asterids</taxon>
        <taxon>Ericales</taxon>
        <taxon>Ericaceae</taxon>
        <taxon>Vaccinioideae</taxon>
        <taxon>Vaccinieae</taxon>
        <taxon>Vaccinium</taxon>
    </lineage>
</organism>
<proteinExistence type="predicted"/>
<sequence length="394" mass="44279">MEPGGGRSRSGYRLFAPYFANYFLVEEASKGSRQNGSVTSGKGLALRTGHGGPSPEPVGCRWTARAAPAARAGRRVPAGGRTGNGSSGPSPGVEQSTQNWFINNREATHAIEKSNGLWVGRRNLEVKIARYDRRNAVKNSNQRSSGIYHFAPLVNQHKSHAAGFSTTLNHVEIDPSKEFDKRITINLQPSASEWLWRSAIAELKAISSPEIIQDAFSKLHFEGVKVRSLGGLFMIITFQSRVDRNKALSNMVIKDWFKTFKHWNGEGASLSRLIWLKCRGMPLNVWCLKSFKRICEEWGEFITLDQETLLEEAFDIGRLLMVTDCKYKIDQWINITVNGRNYRVHVWEEECNDPFDVKGVKQDVNQSVQSNHGEDDVEVSQAKFHANLAEDNKL</sequence>
<dbReference type="Proteomes" id="UP000828048">
    <property type="component" value="Chromosome 9"/>
</dbReference>
<comment type="caution">
    <text evidence="1">The sequence shown here is derived from an EMBL/GenBank/DDBJ whole genome shotgun (WGS) entry which is preliminary data.</text>
</comment>
<evidence type="ECO:0000313" key="1">
    <source>
        <dbReference type="EMBL" id="KAH7865885.1"/>
    </source>
</evidence>
<name>A0ACB7ZK01_9ERIC</name>
<protein>
    <submittedName>
        <fullName evidence="1">Uncharacterized protein</fullName>
    </submittedName>
</protein>
<evidence type="ECO:0000313" key="2">
    <source>
        <dbReference type="Proteomes" id="UP000828048"/>
    </source>
</evidence>
<keyword evidence="2" id="KW-1185">Reference proteome</keyword>
<accession>A0ACB7ZK01</accession>
<reference evidence="1 2" key="1">
    <citation type="journal article" date="2021" name="Hortic Res">
        <title>High-quality reference genome and annotation aids understanding of berry development for evergreen blueberry (Vaccinium darrowii).</title>
        <authorList>
            <person name="Yu J."/>
            <person name="Hulse-Kemp A.M."/>
            <person name="Babiker E."/>
            <person name="Staton M."/>
        </authorList>
    </citation>
    <scope>NUCLEOTIDE SEQUENCE [LARGE SCALE GENOMIC DNA]</scope>
    <source>
        <strain evidence="2">cv. NJ 8807/NJ 8810</strain>
        <tissue evidence="1">Young leaf</tissue>
    </source>
</reference>
<dbReference type="EMBL" id="CM037159">
    <property type="protein sequence ID" value="KAH7865885.1"/>
    <property type="molecule type" value="Genomic_DNA"/>
</dbReference>
<gene>
    <name evidence="1" type="ORF">Vadar_012672</name>
</gene>